<evidence type="ECO:0000313" key="3">
    <source>
        <dbReference type="Proteomes" id="UP001229346"/>
    </source>
</evidence>
<protein>
    <submittedName>
        <fullName evidence="2">Kinase/uncharacterized damage-inducible protein DinB</fullName>
    </submittedName>
</protein>
<feature type="domain" description="DinB-like" evidence="1">
    <location>
        <begin position="216"/>
        <end position="343"/>
    </location>
</feature>
<proteinExistence type="predicted"/>
<keyword evidence="3" id="KW-1185">Reference proteome</keyword>
<dbReference type="InterPro" id="IPR024775">
    <property type="entry name" value="DinB-like"/>
</dbReference>
<gene>
    <name evidence="2" type="ORF">J2T15_004892</name>
</gene>
<dbReference type="InterPro" id="IPR027417">
    <property type="entry name" value="P-loop_NTPase"/>
</dbReference>
<evidence type="ECO:0000313" key="2">
    <source>
        <dbReference type="EMBL" id="MDQ0115434.1"/>
    </source>
</evidence>
<keyword evidence="2" id="KW-0418">Kinase</keyword>
<sequence>MEESAVLHEFISRKRKGTPLVVMMCGVAGSGKTTFAQKLEKSGFVRLSIDEHIWATKGRYGIDYPIEMYEQLKLESEQKLRNQMVSLIEEKQRVVVDFSFWQRQRRNEYKKLIEIAGGEWELVYLKVPPDELRERLRIRSERFDANAAFTITEQLLTSFLNGFETPSGEGEIVIEQMPPNRLQYPIGKFEPVDDVAAEIRAGFVEQIPDIVVSLKRLTASLTPEQQDRPYREGGWSIKQIVHHMADNDMNAYLRFKRALTEDEPLGNSYREDLFAELSDYKDVPVENSIALLEILHKRFSVLLQGMNEEDFHRKLATQALGSITLDIALQRFVWHNRHHTAQIAAATKLS</sequence>
<organism evidence="2 3">
    <name type="scientific">Paenibacillus harenae</name>
    <dbReference type="NCBI Taxonomy" id="306543"/>
    <lineage>
        <taxon>Bacteria</taxon>
        <taxon>Bacillati</taxon>
        <taxon>Bacillota</taxon>
        <taxon>Bacilli</taxon>
        <taxon>Bacillales</taxon>
        <taxon>Paenibacillaceae</taxon>
        <taxon>Paenibacillus</taxon>
    </lineage>
</organism>
<dbReference type="EMBL" id="JAUSSU010000010">
    <property type="protein sequence ID" value="MDQ0115434.1"/>
    <property type="molecule type" value="Genomic_DNA"/>
</dbReference>
<dbReference type="SUPFAM" id="SSF52540">
    <property type="entry name" value="P-loop containing nucleoside triphosphate hydrolases"/>
    <property type="match status" value="1"/>
</dbReference>
<keyword evidence="2" id="KW-0808">Transferase</keyword>
<dbReference type="SUPFAM" id="SSF109854">
    <property type="entry name" value="DinB/YfiT-like putative metalloenzymes"/>
    <property type="match status" value="1"/>
</dbReference>
<dbReference type="RefSeq" id="WP_307207055.1">
    <property type="nucleotide sequence ID" value="NZ_JAUSSU010000010.1"/>
</dbReference>
<dbReference type="InterPro" id="IPR034660">
    <property type="entry name" value="DinB/YfiT-like"/>
</dbReference>
<dbReference type="Gene3D" id="1.20.120.450">
    <property type="entry name" value="dinb family like domain"/>
    <property type="match status" value="1"/>
</dbReference>
<evidence type="ECO:0000259" key="1">
    <source>
        <dbReference type="Pfam" id="PF12867"/>
    </source>
</evidence>
<accession>A0ABT9UB53</accession>
<dbReference type="Gene3D" id="3.40.50.300">
    <property type="entry name" value="P-loop containing nucleotide triphosphate hydrolases"/>
    <property type="match status" value="1"/>
</dbReference>
<dbReference type="GO" id="GO:0016301">
    <property type="term" value="F:kinase activity"/>
    <property type="evidence" value="ECO:0007669"/>
    <property type="project" value="UniProtKB-KW"/>
</dbReference>
<dbReference type="Pfam" id="PF13671">
    <property type="entry name" value="AAA_33"/>
    <property type="match status" value="1"/>
</dbReference>
<dbReference type="NCBIfam" id="NF009807">
    <property type="entry name" value="PRK13291.1"/>
    <property type="match status" value="1"/>
</dbReference>
<dbReference type="Pfam" id="PF12867">
    <property type="entry name" value="DinB_2"/>
    <property type="match status" value="1"/>
</dbReference>
<name>A0ABT9UB53_PAEHA</name>
<dbReference type="Proteomes" id="UP001229346">
    <property type="component" value="Unassembled WGS sequence"/>
</dbReference>
<comment type="caution">
    <text evidence="2">The sequence shown here is derived from an EMBL/GenBank/DDBJ whole genome shotgun (WGS) entry which is preliminary data.</text>
</comment>
<reference evidence="2 3" key="1">
    <citation type="submission" date="2023-07" db="EMBL/GenBank/DDBJ databases">
        <title>Sorghum-associated microbial communities from plants grown in Nebraska, USA.</title>
        <authorList>
            <person name="Schachtman D."/>
        </authorList>
    </citation>
    <scope>NUCLEOTIDE SEQUENCE [LARGE SCALE GENOMIC DNA]</scope>
    <source>
        <strain evidence="2 3">CC482</strain>
    </source>
</reference>